<comment type="subunit">
    <text evidence="4">Component of the eukaryotic translation initiation factor 3 (eIF-3) complex.</text>
</comment>
<dbReference type="PANTHER" id="PTHR13022:SF0">
    <property type="entry name" value="EUKARYOTIC TRANSLATION INITIATION FACTOR 3 SUBUNIT K"/>
    <property type="match status" value="1"/>
</dbReference>
<dbReference type="Gene3D" id="1.10.10.10">
    <property type="entry name" value="Winged helix-like DNA-binding domain superfamily/Winged helix DNA-binding domain"/>
    <property type="match status" value="1"/>
</dbReference>
<dbReference type="EMBL" id="JANBPY010001411">
    <property type="protein sequence ID" value="KAJ1960141.1"/>
    <property type="molecule type" value="Genomic_DNA"/>
</dbReference>
<dbReference type="GO" id="GO:0043022">
    <property type="term" value="F:ribosome binding"/>
    <property type="evidence" value="ECO:0007669"/>
    <property type="project" value="InterPro"/>
</dbReference>
<evidence type="ECO:0000256" key="2">
    <source>
        <dbReference type="ARBA" id="ARBA00022540"/>
    </source>
</evidence>
<dbReference type="GO" id="GO:0001732">
    <property type="term" value="P:formation of cytoplasmic translation initiation complex"/>
    <property type="evidence" value="ECO:0007669"/>
    <property type="project" value="UniProtKB-UniRule"/>
</dbReference>
<comment type="subcellular location">
    <subcellularLocation>
        <location evidence="4">Cytoplasm</location>
    </subcellularLocation>
</comment>
<dbReference type="GO" id="GO:0006446">
    <property type="term" value="P:regulation of translational initiation"/>
    <property type="evidence" value="ECO:0007669"/>
    <property type="project" value="InterPro"/>
</dbReference>
<keyword evidence="2 4" id="KW-0396">Initiation factor</keyword>
<evidence type="ECO:0000313" key="6">
    <source>
        <dbReference type="EMBL" id="KAJ1960141.1"/>
    </source>
</evidence>
<dbReference type="PANTHER" id="PTHR13022">
    <property type="entry name" value="EUKARYOTIC TRANSLATION INITIATION FACTOR 3 SUBUNIT 11"/>
    <property type="match status" value="1"/>
</dbReference>
<evidence type="ECO:0000259" key="5">
    <source>
        <dbReference type="PROSITE" id="PS50250"/>
    </source>
</evidence>
<comment type="similarity">
    <text evidence="4">Belongs to the eIF-3 subunit K family.</text>
</comment>
<dbReference type="InterPro" id="IPR033464">
    <property type="entry name" value="CSN8_PSD8_EIF3K"/>
</dbReference>
<dbReference type="InterPro" id="IPR009374">
    <property type="entry name" value="eIF3k"/>
</dbReference>
<evidence type="ECO:0000256" key="4">
    <source>
        <dbReference type="HAMAP-Rule" id="MF_03010"/>
    </source>
</evidence>
<dbReference type="Proteomes" id="UP001150925">
    <property type="component" value="Unassembled WGS sequence"/>
</dbReference>
<dbReference type="GO" id="GO:0033290">
    <property type="term" value="C:eukaryotic 48S preinitiation complex"/>
    <property type="evidence" value="ECO:0007669"/>
    <property type="project" value="UniProtKB-UniRule"/>
</dbReference>
<evidence type="ECO:0000256" key="3">
    <source>
        <dbReference type="ARBA" id="ARBA00022917"/>
    </source>
</evidence>
<dbReference type="OrthoDB" id="337745at2759"/>
<protein>
    <recommendedName>
        <fullName evidence="4">Eukaryotic translation initiation factor 3 subunit K</fullName>
        <shortName evidence="4">eIF3k</shortName>
    </recommendedName>
    <alternativeName>
        <fullName evidence="4">eIF-3 p25</fullName>
    </alternativeName>
</protein>
<dbReference type="InterPro" id="IPR000717">
    <property type="entry name" value="PCI_dom"/>
</dbReference>
<reference evidence="6" key="1">
    <citation type="submission" date="2022-07" db="EMBL/GenBank/DDBJ databases">
        <title>Phylogenomic reconstructions and comparative analyses of Kickxellomycotina fungi.</title>
        <authorList>
            <person name="Reynolds N.K."/>
            <person name="Stajich J.E."/>
            <person name="Barry K."/>
            <person name="Grigoriev I.V."/>
            <person name="Crous P."/>
            <person name="Smith M.E."/>
        </authorList>
    </citation>
    <scope>NUCLEOTIDE SEQUENCE</scope>
    <source>
        <strain evidence="6">RSA 1196</strain>
    </source>
</reference>
<dbReference type="GO" id="GO:0003743">
    <property type="term" value="F:translation initiation factor activity"/>
    <property type="evidence" value="ECO:0007669"/>
    <property type="project" value="UniProtKB-UniRule"/>
</dbReference>
<dbReference type="InterPro" id="IPR016024">
    <property type="entry name" value="ARM-type_fold"/>
</dbReference>
<keyword evidence="3 4" id="KW-0648">Protein biosynthesis</keyword>
<keyword evidence="1 4" id="KW-0963">Cytoplasm</keyword>
<evidence type="ECO:0000313" key="7">
    <source>
        <dbReference type="Proteomes" id="UP001150925"/>
    </source>
</evidence>
<dbReference type="SUPFAM" id="SSF46785">
    <property type="entry name" value="Winged helix' DNA-binding domain"/>
    <property type="match status" value="1"/>
</dbReference>
<keyword evidence="7" id="KW-1185">Reference proteome</keyword>
<dbReference type="Pfam" id="PF10075">
    <property type="entry name" value="CSN8_PSD8_EIF3K"/>
    <property type="match status" value="1"/>
</dbReference>
<comment type="caution">
    <text evidence="6">The sequence shown here is derived from an EMBL/GenBank/DDBJ whole genome shotgun (WGS) entry which is preliminary data.</text>
</comment>
<dbReference type="HAMAP" id="MF_03010">
    <property type="entry name" value="eIF3k"/>
    <property type="match status" value="1"/>
</dbReference>
<accession>A0A9W8AM37</accession>
<name>A0A9W8AM37_9FUNG</name>
<dbReference type="InterPro" id="IPR036388">
    <property type="entry name" value="WH-like_DNA-bd_sf"/>
</dbReference>
<dbReference type="AlphaFoldDB" id="A0A9W8AM37"/>
<feature type="domain" description="PCI" evidence="5">
    <location>
        <begin position="45"/>
        <end position="208"/>
    </location>
</feature>
<comment type="function">
    <text evidence="4">Component of the eukaryotic translation initiation factor 3 (eIF-3) complex, which is involved in protein synthesis of a specialized repertoire of mRNAs and, together with other initiation factors, stimulates binding of mRNA and methionyl-tRNAi to the 40S ribosome. The eIF-3 complex specifically targets and initiates translation of a subset of mRNAs involved in cell proliferation.</text>
</comment>
<sequence>MESTLAPSTRPEAIDQLLNSVERYNPDNVEVLEEYLNTQCQHEENDLAANLAILKLYQFNPHLINLAALVRILGKALTNFFEADFNLCLYLLNEGVVQEEVVVKLLELKQAVEESNFGQFWQLLDNPEYRELVADIHNFDGAMRSTISHVVGMAYQTMDLKLAEQYFHLEGEPLKQWLDQLKWTIEGSIVQIPANQDNQVEPTVTTESIQFSQLTKIIGHSSAV</sequence>
<dbReference type="GO" id="GO:0016282">
    <property type="term" value="C:eukaryotic 43S preinitiation complex"/>
    <property type="evidence" value="ECO:0007669"/>
    <property type="project" value="UniProtKB-UniRule"/>
</dbReference>
<organism evidence="6 7">
    <name type="scientific">Dispira parvispora</name>
    <dbReference type="NCBI Taxonomy" id="1520584"/>
    <lineage>
        <taxon>Eukaryota</taxon>
        <taxon>Fungi</taxon>
        <taxon>Fungi incertae sedis</taxon>
        <taxon>Zoopagomycota</taxon>
        <taxon>Kickxellomycotina</taxon>
        <taxon>Dimargaritomycetes</taxon>
        <taxon>Dimargaritales</taxon>
        <taxon>Dimargaritaceae</taxon>
        <taxon>Dispira</taxon>
    </lineage>
</organism>
<dbReference type="InterPro" id="IPR016020">
    <property type="entry name" value="Transl_init_fac_sub12_N_euk"/>
</dbReference>
<evidence type="ECO:0000256" key="1">
    <source>
        <dbReference type="ARBA" id="ARBA00022490"/>
    </source>
</evidence>
<gene>
    <name evidence="6" type="ORF">IWQ62_004344</name>
</gene>
<dbReference type="SUPFAM" id="SSF48371">
    <property type="entry name" value="ARM repeat"/>
    <property type="match status" value="1"/>
</dbReference>
<dbReference type="Gene3D" id="1.25.40.250">
    <property type="entry name" value="ARM repeat, domain 1"/>
    <property type="match status" value="1"/>
</dbReference>
<proteinExistence type="inferred from homology"/>
<dbReference type="GO" id="GO:0003723">
    <property type="term" value="F:RNA binding"/>
    <property type="evidence" value="ECO:0007669"/>
    <property type="project" value="UniProtKB-UniRule"/>
</dbReference>
<dbReference type="GO" id="GO:0005852">
    <property type="term" value="C:eukaryotic translation initiation factor 3 complex"/>
    <property type="evidence" value="ECO:0007669"/>
    <property type="project" value="UniProtKB-UniRule"/>
</dbReference>
<dbReference type="PROSITE" id="PS50250">
    <property type="entry name" value="PCI"/>
    <property type="match status" value="1"/>
</dbReference>
<dbReference type="InterPro" id="IPR036390">
    <property type="entry name" value="WH_DNA-bd_sf"/>
</dbReference>